<dbReference type="InterPro" id="IPR036028">
    <property type="entry name" value="SH3-like_dom_sf"/>
</dbReference>
<feature type="domain" description="SH3" evidence="9">
    <location>
        <begin position="193"/>
        <end position="253"/>
    </location>
</feature>
<dbReference type="PANTHER" id="PTHR45929">
    <property type="entry name" value="JAK PATHWAY SIGNAL TRANSDUCTION ADAPTOR MOLECULE"/>
    <property type="match status" value="1"/>
</dbReference>
<evidence type="ECO:0000259" key="9">
    <source>
        <dbReference type="PROSITE" id="PS50002"/>
    </source>
</evidence>
<evidence type="ECO:0000313" key="11">
    <source>
        <dbReference type="EMBL" id="KAH6596958.1"/>
    </source>
</evidence>
<evidence type="ECO:0000259" key="10">
    <source>
        <dbReference type="PROSITE" id="PS50179"/>
    </source>
</evidence>
<feature type="domain" description="VHS" evidence="10">
    <location>
        <begin position="8"/>
        <end position="139"/>
    </location>
</feature>
<dbReference type="Gene3D" id="1.25.40.90">
    <property type="match status" value="1"/>
</dbReference>
<evidence type="ECO:0000256" key="6">
    <source>
        <dbReference type="ARBA" id="ARBA00022753"/>
    </source>
</evidence>
<evidence type="ECO:0000313" key="12">
    <source>
        <dbReference type="EMBL" id="KAH6598358.1"/>
    </source>
</evidence>
<dbReference type="InterPro" id="IPR001452">
    <property type="entry name" value="SH3_domain"/>
</dbReference>
<dbReference type="PRINTS" id="PR00452">
    <property type="entry name" value="SH3DOMAIN"/>
</dbReference>
<feature type="compositionally biased region" description="Low complexity" evidence="8">
    <location>
        <begin position="434"/>
        <end position="445"/>
    </location>
</feature>
<dbReference type="InterPro" id="IPR050670">
    <property type="entry name" value="STAM"/>
</dbReference>
<dbReference type="SUPFAM" id="SSF48464">
    <property type="entry name" value="ENTH/VHS domain"/>
    <property type="match status" value="1"/>
</dbReference>
<accession>A0ABQ8FHF5</accession>
<protein>
    <recommendedName>
        <fullName evidence="3">Class E vacuolar protein-sorting machinery protein HSE1</fullName>
    </recommendedName>
    <alternativeName>
        <fullName evidence="4">Class E vacuolar protein-sorting machinery protein hse1</fullName>
    </alternativeName>
</protein>
<feature type="region of interest" description="Disordered" evidence="8">
    <location>
        <begin position="253"/>
        <end position="276"/>
    </location>
</feature>
<dbReference type="Pfam" id="PF14604">
    <property type="entry name" value="SH3_9"/>
    <property type="match status" value="1"/>
</dbReference>
<dbReference type="PROSITE" id="PS50002">
    <property type="entry name" value="SH3"/>
    <property type="match status" value="1"/>
</dbReference>
<feature type="region of interest" description="Disordered" evidence="8">
    <location>
        <begin position="172"/>
        <end position="191"/>
    </location>
</feature>
<keyword evidence="13" id="KW-1185">Reference proteome</keyword>
<dbReference type="Pfam" id="PF00790">
    <property type="entry name" value="VHS"/>
    <property type="match status" value="1"/>
</dbReference>
<dbReference type="Proteomes" id="UP001648503">
    <property type="component" value="Unassembled WGS sequence"/>
</dbReference>
<dbReference type="SMART" id="SM00326">
    <property type="entry name" value="SH3"/>
    <property type="match status" value="1"/>
</dbReference>
<dbReference type="EMBL" id="JAFCIX010000110">
    <property type="protein sequence ID" value="KAH6598358.1"/>
    <property type="molecule type" value="Genomic_DNA"/>
</dbReference>
<dbReference type="SUPFAM" id="SSF50044">
    <property type="entry name" value="SH3-domain"/>
    <property type="match status" value="1"/>
</dbReference>
<proteinExistence type="inferred from homology"/>
<dbReference type="Gene3D" id="1.20.5.1940">
    <property type="match status" value="1"/>
</dbReference>
<keyword evidence="6" id="KW-0967">Endosome</keyword>
<feature type="region of interest" description="Disordered" evidence="8">
    <location>
        <begin position="374"/>
        <end position="445"/>
    </location>
</feature>
<dbReference type="CDD" id="cd11805">
    <property type="entry name" value="SH3_GRB2_like_C"/>
    <property type="match status" value="1"/>
</dbReference>
<dbReference type="InterPro" id="IPR008942">
    <property type="entry name" value="ENTH_VHS"/>
</dbReference>
<evidence type="ECO:0000256" key="7">
    <source>
        <dbReference type="PROSITE-ProRule" id="PRU00192"/>
    </source>
</evidence>
<dbReference type="InterPro" id="IPR002014">
    <property type="entry name" value="VHS_dom"/>
</dbReference>
<name>A0ABQ8FHF5_9FUNG</name>
<evidence type="ECO:0000256" key="8">
    <source>
        <dbReference type="SAM" id="MobiDB-lite"/>
    </source>
</evidence>
<dbReference type="CDD" id="cd16978">
    <property type="entry name" value="VHS_HSE1"/>
    <property type="match status" value="1"/>
</dbReference>
<comment type="caution">
    <text evidence="12">The sequence shown here is derived from an EMBL/GenBank/DDBJ whole genome shotgun (WGS) entry which is preliminary data.</text>
</comment>
<comment type="similarity">
    <text evidence="2">Belongs to the STAM family.</text>
</comment>
<evidence type="ECO:0000256" key="2">
    <source>
        <dbReference type="ARBA" id="ARBA00009666"/>
    </source>
</evidence>
<evidence type="ECO:0000256" key="3">
    <source>
        <dbReference type="ARBA" id="ARBA00017923"/>
    </source>
</evidence>
<evidence type="ECO:0000256" key="5">
    <source>
        <dbReference type="ARBA" id="ARBA00022443"/>
    </source>
</evidence>
<evidence type="ECO:0000313" key="13">
    <source>
        <dbReference type="Proteomes" id="UP001648503"/>
    </source>
</evidence>
<dbReference type="PANTHER" id="PTHR45929:SF3">
    <property type="entry name" value="JAK PATHWAY SIGNAL TRANSDUCTION ADAPTOR MOLECULE"/>
    <property type="match status" value="1"/>
</dbReference>
<gene>
    <name evidence="12" type="ORF">BASA50_003780</name>
    <name evidence="11" type="ORF">BASA50_004717</name>
</gene>
<sequence length="445" mass="49443">MEKLIIEATSETNTADDWGKIIEICEKADQSEASAREALTILSKRILHKNVNVILFSLTVANSLVQNCDMTVKREVSSRAFLDALVRQITTNKASVHVTVHHRILELIQQWADVFRSEPSLDYMVQIYNQLKSNGHSFPTLNPKPVVEKRSSDKDREEDELQLALALSLSTVDDKSRAQNSQPKSGQKSKPVQSLFQVTALYDFYGTEEGELHLSRGDVVEVYDCTTFQDWWKGSLRGVVGIFPANYVEKVTSESGATSREHAPPSSGGTTSSVRSPDAYVLSQSGFVSEFRDRVLAADARSTNYAATDQLQNDYHKLLELRPHVISIASNYRKKQDDLTAISERFVKADASFRALIDAQAQYHSQAAAAYSVGGGSNPYTQPPIQQYQQHQQQQQQQQQQQPQHQVHGQPPAGYAPTGPIYSYGNAAVGSGHPQYPTQTGPPQY</sequence>
<feature type="compositionally biased region" description="Polar residues" evidence="8">
    <location>
        <begin position="178"/>
        <end position="191"/>
    </location>
</feature>
<reference evidence="12 13" key="1">
    <citation type="submission" date="2021-02" db="EMBL/GenBank/DDBJ databases">
        <title>Variation within the Batrachochytrium salamandrivorans European outbreak.</title>
        <authorList>
            <person name="Kelly M."/>
            <person name="Pasmans F."/>
            <person name="Shea T.P."/>
            <person name="Munoz J.F."/>
            <person name="Carranza S."/>
            <person name="Cuomo C.A."/>
            <person name="Martel A."/>
        </authorList>
    </citation>
    <scope>NUCLEOTIDE SEQUENCE [LARGE SCALE GENOMIC DNA]</scope>
    <source>
        <strain evidence="12 13">AMFP18/2</strain>
    </source>
</reference>
<comment type="subcellular location">
    <subcellularLocation>
        <location evidence="1">Endosome</location>
    </subcellularLocation>
</comment>
<feature type="compositionally biased region" description="Low complexity" evidence="8">
    <location>
        <begin position="383"/>
        <end position="412"/>
    </location>
</feature>
<dbReference type="EMBL" id="JAFCIX010000172">
    <property type="protein sequence ID" value="KAH6596958.1"/>
    <property type="molecule type" value="Genomic_DNA"/>
</dbReference>
<dbReference type="PROSITE" id="PS50179">
    <property type="entry name" value="VHS"/>
    <property type="match status" value="1"/>
</dbReference>
<dbReference type="Gene3D" id="2.30.30.40">
    <property type="entry name" value="SH3 Domains"/>
    <property type="match status" value="1"/>
</dbReference>
<evidence type="ECO:0000256" key="4">
    <source>
        <dbReference type="ARBA" id="ARBA00018978"/>
    </source>
</evidence>
<evidence type="ECO:0000256" key="1">
    <source>
        <dbReference type="ARBA" id="ARBA00004177"/>
    </source>
</evidence>
<organism evidence="12 13">
    <name type="scientific">Batrachochytrium salamandrivorans</name>
    <dbReference type="NCBI Taxonomy" id="1357716"/>
    <lineage>
        <taxon>Eukaryota</taxon>
        <taxon>Fungi</taxon>
        <taxon>Fungi incertae sedis</taxon>
        <taxon>Chytridiomycota</taxon>
        <taxon>Chytridiomycota incertae sedis</taxon>
        <taxon>Chytridiomycetes</taxon>
        <taxon>Rhizophydiales</taxon>
        <taxon>Rhizophydiales incertae sedis</taxon>
        <taxon>Batrachochytrium</taxon>
    </lineage>
</organism>
<keyword evidence="5 7" id="KW-0728">SH3 domain</keyword>
<dbReference type="SMART" id="SM00288">
    <property type="entry name" value="VHS"/>
    <property type="match status" value="1"/>
</dbReference>